<feature type="compositionally biased region" description="Low complexity" evidence="1">
    <location>
        <begin position="99"/>
        <end position="112"/>
    </location>
</feature>
<protein>
    <submittedName>
        <fullName evidence="3">Uncharacterized protein LOC106970868</fullName>
    </submittedName>
</protein>
<evidence type="ECO:0000313" key="3">
    <source>
        <dbReference type="RefSeq" id="XP_053064192.1"/>
    </source>
</evidence>
<feature type="region of interest" description="Disordered" evidence="1">
    <location>
        <begin position="1"/>
        <end position="171"/>
    </location>
</feature>
<dbReference type="Proteomes" id="UP001652583">
    <property type="component" value="Chromosome F2"/>
</dbReference>
<accession>A0ABM3NXN4</accession>
<dbReference type="RefSeq" id="XP_053064192.1">
    <property type="nucleotide sequence ID" value="XM_053208217.1"/>
</dbReference>
<keyword evidence="2" id="KW-1185">Reference proteome</keyword>
<organism evidence="2 3">
    <name type="scientific">Acinonyx jubatus</name>
    <name type="common">Cheetah</name>
    <dbReference type="NCBI Taxonomy" id="32536"/>
    <lineage>
        <taxon>Eukaryota</taxon>
        <taxon>Metazoa</taxon>
        <taxon>Chordata</taxon>
        <taxon>Craniata</taxon>
        <taxon>Vertebrata</taxon>
        <taxon>Euteleostomi</taxon>
        <taxon>Mammalia</taxon>
        <taxon>Eutheria</taxon>
        <taxon>Laurasiatheria</taxon>
        <taxon>Carnivora</taxon>
        <taxon>Feliformia</taxon>
        <taxon>Felidae</taxon>
        <taxon>Felinae</taxon>
        <taxon>Acinonyx</taxon>
    </lineage>
</organism>
<gene>
    <name evidence="3" type="primary">LOC106970868</name>
</gene>
<feature type="compositionally biased region" description="Pro residues" evidence="1">
    <location>
        <begin position="139"/>
        <end position="150"/>
    </location>
</feature>
<sequence length="347" mass="34403">MEKLAEPGLPPLGTSAPPGRTSGCSGSGETALGVGKVDAAGVRSSSRGRGGEKGGLGRHPGRSTRAGVGGEPRLTSPLPVAPRARGSAPSAVSPPPAVVPLRRWLPLHLPPVGVGAGIPPENAAGAQCPGGRGGAGPPGAAPSPGPPPCSSPSGAPALLPPTSPPNPPAQLPAPPVLRLPCTPAPCPLPTLRLPCFFPQAPPLRSSLLPSNVSLLSCPGAPSCSPFALTPPSSPILFPSFPPYHLLQIPSSPPPLSPARLSSSHSAPPARPFSLLPPPLLLGSLFPPVFLLRTPPPSSPLPLSPAPLPSFLPCSSSRSAELPRGCYGGARGCLRPGGSCPGAPGTEL</sequence>
<feature type="compositionally biased region" description="Low complexity" evidence="1">
    <location>
        <begin position="81"/>
        <end position="91"/>
    </location>
</feature>
<feature type="compositionally biased region" description="Gly residues" evidence="1">
    <location>
        <begin position="128"/>
        <end position="137"/>
    </location>
</feature>
<name>A0ABM3NXN4_ACIJB</name>
<evidence type="ECO:0000313" key="2">
    <source>
        <dbReference type="Proteomes" id="UP001652583"/>
    </source>
</evidence>
<dbReference type="GeneID" id="106970868"/>
<evidence type="ECO:0000256" key="1">
    <source>
        <dbReference type="SAM" id="MobiDB-lite"/>
    </source>
</evidence>
<dbReference type="PRINTS" id="PR01217">
    <property type="entry name" value="PRICHEXTENSN"/>
</dbReference>
<feature type="compositionally biased region" description="Pro residues" evidence="1">
    <location>
        <begin position="158"/>
        <end position="171"/>
    </location>
</feature>
<proteinExistence type="predicted"/>
<reference evidence="3" key="1">
    <citation type="submission" date="2025-08" db="UniProtKB">
        <authorList>
            <consortium name="RefSeq"/>
        </authorList>
    </citation>
    <scope>IDENTIFICATION</scope>
    <source>
        <tissue evidence="3">Blood</tissue>
    </source>
</reference>